<evidence type="ECO:0000313" key="2">
    <source>
        <dbReference type="Proteomes" id="UP000594262"/>
    </source>
</evidence>
<dbReference type="OrthoDB" id="2914378at2759"/>
<dbReference type="Gene3D" id="6.20.240.20">
    <property type="match status" value="1"/>
</dbReference>
<organism evidence="1 2">
    <name type="scientific">Clytia hemisphaerica</name>
    <dbReference type="NCBI Taxonomy" id="252671"/>
    <lineage>
        <taxon>Eukaryota</taxon>
        <taxon>Metazoa</taxon>
        <taxon>Cnidaria</taxon>
        <taxon>Hydrozoa</taxon>
        <taxon>Hydroidolina</taxon>
        <taxon>Leptothecata</taxon>
        <taxon>Obeliida</taxon>
        <taxon>Clytiidae</taxon>
        <taxon>Clytia</taxon>
    </lineage>
</organism>
<dbReference type="AlphaFoldDB" id="A0A7M5U5K5"/>
<proteinExistence type="predicted"/>
<protein>
    <submittedName>
        <fullName evidence="1">Uncharacterized protein</fullName>
    </submittedName>
</protein>
<accession>A0A7M5U5K5</accession>
<dbReference type="EnsemblMetazoa" id="CLYHEMT006540.2">
    <property type="protein sequence ID" value="CLYHEMP006540.2"/>
    <property type="gene ID" value="CLYHEMG006540"/>
</dbReference>
<dbReference type="Proteomes" id="UP000594262">
    <property type="component" value="Unplaced"/>
</dbReference>
<name>A0A7M5U5K5_9CNID</name>
<keyword evidence="2" id="KW-1185">Reference proteome</keyword>
<evidence type="ECO:0000313" key="1">
    <source>
        <dbReference type="EnsemblMetazoa" id="CLYHEMP006540.2"/>
    </source>
</evidence>
<sequence>MKLEVAFNGLDNQGIEFESKKISNKCVSMAIFDPNQSNDKNMLISQNGGLSTNDVRYDDNKINNDRMDNFESDAVQKDQNQTYRNTFKFWLKRRSSGFHVCCVEKTKVENSSQTSSPDKLPRPKEQIIEDEIFIDLNNNDVESSFYNLDDAFPDSLLSDEEYSDSLVSVEESGHQGYPEHIGYPDFRRRFDILLAKEDRLAEPVLDEKKVVSDMVKKLEIDERKYKLGLSQVFY</sequence>
<reference evidence="1" key="1">
    <citation type="submission" date="2021-01" db="UniProtKB">
        <authorList>
            <consortium name="EnsemblMetazoa"/>
        </authorList>
    </citation>
    <scope>IDENTIFICATION</scope>
</reference>